<proteinExistence type="predicted"/>
<feature type="transmembrane region" description="Helical" evidence="1">
    <location>
        <begin position="20"/>
        <end position="42"/>
    </location>
</feature>
<dbReference type="EMBL" id="HACA01008666">
    <property type="protein sequence ID" value="CDW26027.1"/>
    <property type="molecule type" value="Transcribed_RNA"/>
</dbReference>
<accession>A0A0K2TK44</accession>
<keyword evidence="1" id="KW-0812">Transmembrane</keyword>
<evidence type="ECO:0000313" key="2">
    <source>
        <dbReference type="EMBL" id="CDW26027.1"/>
    </source>
</evidence>
<name>A0A0K2TK44_LEPSM</name>
<keyword evidence="1" id="KW-0472">Membrane</keyword>
<reference evidence="2" key="1">
    <citation type="submission" date="2014-05" db="EMBL/GenBank/DDBJ databases">
        <authorList>
            <person name="Chronopoulou M."/>
        </authorList>
    </citation>
    <scope>NUCLEOTIDE SEQUENCE</scope>
    <source>
        <tissue evidence="2">Whole organism</tissue>
    </source>
</reference>
<evidence type="ECO:0000256" key="1">
    <source>
        <dbReference type="SAM" id="Phobius"/>
    </source>
</evidence>
<keyword evidence="1" id="KW-1133">Transmembrane helix</keyword>
<protein>
    <submittedName>
        <fullName evidence="2">Uncharacterized protein</fullName>
    </submittedName>
</protein>
<dbReference type="AlphaFoldDB" id="A0A0K2TK44"/>
<sequence>SCLYYVFKDNISVFLVNLPLYLHVTPLLICRPGFLLLIRLYLEHHFNTQVSQTSKGIKDFLKNKTNQKNRVEGYCRTLPGSHFHAPYKISIRLLSQSLSDLKWWSNLGY</sequence>
<organism evidence="2">
    <name type="scientific">Lepeophtheirus salmonis</name>
    <name type="common">Salmon louse</name>
    <name type="synonym">Caligus salmonis</name>
    <dbReference type="NCBI Taxonomy" id="72036"/>
    <lineage>
        <taxon>Eukaryota</taxon>
        <taxon>Metazoa</taxon>
        <taxon>Ecdysozoa</taxon>
        <taxon>Arthropoda</taxon>
        <taxon>Crustacea</taxon>
        <taxon>Multicrustacea</taxon>
        <taxon>Hexanauplia</taxon>
        <taxon>Copepoda</taxon>
        <taxon>Siphonostomatoida</taxon>
        <taxon>Caligidae</taxon>
        <taxon>Lepeophtheirus</taxon>
    </lineage>
</organism>
<feature type="non-terminal residue" evidence="2">
    <location>
        <position position="1"/>
    </location>
</feature>